<evidence type="ECO:0000313" key="3">
    <source>
        <dbReference type="Proteomes" id="UP001219037"/>
    </source>
</evidence>
<dbReference type="InterPro" id="IPR020843">
    <property type="entry name" value="ER"/>
</dbReference>
<organism evidence="2 3">
    <name type="scientific">Citricoccus muralis</name>
    <dbReference type="NCBI Taxonomy" id="169134"/>
    <lineage>
        <taxon>Bacteria</taxon>
        <taxon>Bacillati</taxon>
        <taxon>Actinomycetota</taxon>
        <taxon>Actinomycetes</taxon>
        <taxon>Micrococcales</taxon>
        <taxon>Micrococcaceae</taxon>
        <taxon>Citricoccus</taxon>
    </lineage>
</organism>
<keyword evidence="3" id="KW-1185">Reference proteome</keyword>
<dbReference type="InterPro" id="IPR013149">
    <property type="entry name" value="ADH-like_C"/>
</dbReference>
<reference evidence="2 3" key="1">
    <citation type="submission" date="2023-04" db="EMBL/GenBank/DDBJ databases">
        <title>Funneling lignin-derived compounds into biodiesel using alkali-halophilic Citricoccus sp. P2.</title>
        <authorList>
            <person name="Luo C.-B."/>
        </authorList>
    </citation>
    <scope>NUCLEOTIDE SEQUENCE [LARGE SCALE GENOMIC DNA]</scope>
    <source>
        <strain evidence="2 3">P2</strain>
    </source>
</reference>
<dbReference type="InterPro" id="IPR011032">
    <property type="entry name" value="GroES-like_sf"/>
</dbReference>
<dbReference type="Pfam" id="PF08240">
    <property type="entry name" value="ADH_N"/>
    <property type="match status" value="1"/>
</dbReference>
<evidence type="ECO:0000259" key="1">
    <source>
        <dbReference type="SMART" id="SM00829"/>
    </source>
</evidence>
<dbReference type="EMBL" id="CP121252">
    <property type="protein sequence ID" value="WFP17432.1"/>
    <property type="molecule type" value="Genomic_DNA"/>
</dbReference>
<dbReference type="Gene3D" id="3.40.50.720">
    <property type="entry name" value="NAD(P)-binding Rossmann-like Domain"/>
    <property type="match status" value="1"/>
</dbReference>
<dbReference type="Proteomes" id="UP001219037">
    <property type="component" value="Chromosome"/>
</dbReference>
<dbReference type="SMART" id="SM00829">
    <property type="entry name" value="PKS_ER"/>
    <property type="match status" value="1"/>
</dbReference>
<feature type="domain" description="Enoyl reductase (ER)" evidence="1">
    <location>
        <begin position="17"/>
        <end position="332"/>
    </location>
</feature>
<keyword evidence="2" id="KW-0560">Oxidoreductase</keyword>
<dbReference type="InterPro" id="IPR014188">
    <property type="entry name" value="Acrylyl-CoA_reductase_AcuI"/>
</dbReference>
<dbReference type="SUPFAM" id="SSF50129">
    <property type="entry name" value="GroES-like"/>
    <property type="match status" value="1"/>
</dbReference>
<dbReference type="Pfam" id="PF00107">
    <property type="entry name" value="ADH_zinc_N"/>
    <property type="match status" value="1"/>
</dbReference>
<dbReference type="CDD" id="cd08288">
    <property type="entry name" value="MDR_yhdh"/>
    <property type="match status" value="1"/>
</dbReference>
<protein>
    <submittedName>
        <fullName evidence="2">Oxidoreductase</fullName>
        <ecNumber evidence="2">1.-.-.-</ecNumber>
    </submittedName>
</protein>
<dbReference type="NCBIfam" id="TIGR02823">
    <property type="entry name" value="oxido_YhdH"/>
    <property type="match status" value="1"/>
</dbReference>
<proteinExistence type="predicted"/>
<dbReference type="GO" id="GO:0016491">
    <property type="term" value="F:oxidoreductase activity"/>
    <property type="evidence" value="ECO:0007669"/>
    <property type="project" value="UniProtKB-KW"/>
</dbReference>
<dbReference type="PANTHER" id="PTHR43677">
    <property type="entry name" value="SHORT-CHAIN DEHYDROGENASE/REDUCTASE"/>
    <property type="match status" value="1"/>
</dbReference>
<dbReference type="InterPro" id="IPR051397">
    <property type="entry name" value="Zn-ADH-like_protein"/>
</dbReference>
<dbReference type="SUPFAM" id="SSF51735">
    <property type="entry name" value="NAD(P)-binding Rossmann-fold domains"/>
    <property type="match status" value="1"/>
</dbReference>
<name>A0ABY8HA05_9MICC</name>
<dbReference type="Gene3D" id="3.90.180.10">
    <property type="entry name" value="Medium-chain alcohol dehydrogenases, catalytic domain"/>
    <property type="match status" value="1"/>
</dbReference>
<dbReference type="InterPro" id="IPR013154">
    <property type="entry name" value="ADH-like_N"/>
</dbReference>
<evidence type="ECO:0000313" key="2">
    <source>
        <dbReference type="EMBL" id="WFP17432.1"/>
    </source>
</evidence>
<sequence>MRALLIPEKGAAPVLSDDLDDQTILGAEAPGAADTDAVIDVDWSSLNFKDGMALSGRGIVRSWPLVPGIDAVGTVRDPGATGLSVGDTVVLNGAGAGESRHGGYAEATRVPAEAVVRVPEAFTAKHAAAIGTAGFTAMLCVLALEDAGMVPEHGPILVTGAAGGVGSVAVSLLAGRGFQVTASTGRVDSEGDFLRSLGATEIIHRDELSDTSPTEKPLQSQRWAGAVDSVGSTTLGNALAQTRYGGAVACCGLAAGPDLPTTVLPFILRGVRLLGANSVDAPLALRQRAWDRLAEELDVAVLDSLTETIGLSEMIDASERILAGGVRGRTVVDVSR</sequence>
<gene>
    <name evidence="2" type="ORF">P8192_04805</name>
</gene>
<dbReference type="RefSeq" id="WP_278158925.1">
    <property type="nucleotide sequence ID" value="NZ_CP121252.1"/>
</dbReference>
<dbReference type="EC" id="1.-.-.-" evidence="2"/>
<accession>A0ABY8HA05</accession>
<dbReference type="PANTHER" id="PTHR43677:SF1">
    <property type="entry name" value="ACRYLYL-COA REDUCTASE ACUI-RELATED"/>
    <property type="match status" value="1"/>
</dbReference>
<dbReference type="InterPro" id="IPR036291">
    <property type="entry name" value="NAD(P)-bd_dom_sf"/>
</dbReference>